<accession>A0A6M7TUC0</accession>
<evidence type="ECO:0000313" key="1">
    <source>
        <dbReference type="EMBL" id="RJT28182.1"/>
    </source>
</evidence>
<gene>
    <name evidence="1" type="ORF">D3242_32985</name>
</gene>
<dbReference type="RefSeq" id="WP_120145575.1">
    <property type="nucleotide sequence ID" value="NZ_CP033509.1"/>
</dbReference>
<evidence type="ECO:0000313" key="2">
    <source>
        <dbReference type="Proteomes" id="UP000275530"/>
    </source>
</evidence>
<name>A0A6M7TUC0_9HYPH</name>
<dbReference type="EMBL" id="QZXA01000024">
    <property type="protein sequence ID" value="RJT28182.1"/>
    <property type="molecule type" value="Genomic_DNA"/>
</dbReference>
<proteinExistence type="predicted"/>
<dbReference type="AlphaFoldDB" id="A0A6M7TUC0"/>
<comment type="caution">
    <text evidence="1">The sequence shown here is derived from an EMBL/GenBank/DDBJ whole genome shotgun (WGS) entry which is preliminary data.</text>
</comment>
<organism evidence="1 2">
    <name type="scientific">Mesorhizobium jarvisii</name>
    <dbReference type="NCBI Taxonomy" id="1777867"/>
    <lineage>
        <taxon>Bacteria</taxon>
        <taxon>Pseudomonadati</taxon>
        <taxon>Pseudomonadota</taxon>
        <taxon>Alphaproteobacteria</taxon>
        <taxon>Hyphomicrobiales</taxon>
        <taxon>Phyllobacteriaceae</taxon>
        <taxon>Mesorhizobium</taxon>
    </lineage>
</organism>
<keyword evidence="2" id="KW-1185">Reference proteome</keyword>
<sequence length="110" mass="11844">MSKSAGGTASRRQYLYPVMETSGYFGNLTGEGVTAMSALTRHLAADSDGAWTVVFEPEELHLYIDFVRPGTAADPASGMTIEDFLARRPRSPTDTRAIVSLVALVCRAFA</sequence>
<reference evidence="1 2" key="1">
    <citation type="submission" date="2018-09" db="EMBL/GenBank/DDBJ databases">
        <title>Mesorhizobium carmichaelinearum sp. nov. isolated from Carmichaelinea spp. root nodules in New Zealand.</title>
        <authorList>
            <person name="De Meyer S.E."/>
        </authorList>
    </citation>
    <scope>NUCLEOTIDE SEQUENCE [LARGE SCALE GENOMIC DNA]</scope>
    <source>
        <strain evidence="1 2">LMG 28313</strain>
    </source>
</reference>
<protein>
    <submittedName>
        <fullName evidence="1">Uncharacterized protein</fullName>
    </submittedName>
</protein>
<dbReference type="Proteomes" id="UP000275530">
    <property type="component" value="Unassembled WGS sequence"/>
</dbReference>